<organism evidence="1 2">
    <name type="scientific">Schistosoma margrebowiei</name>
    <dbReference type="NCBI Taxonomy" id="48269"/>
    <lineage>
        <taxon>Eukaryota</taxon>
        <taxon>Metazoa</taxon>
        <taxon>Spiralia</taxon>
        <taxon>Lophotrochozoa</taxon>
        <taxon>Platyhelminthes</taxon>
        <taxon>Trematoda</taxon>
        <taxon>Digenea</taxon>
        <taxon>Strigeidida</taxon>
        <taxon>Schistosomatoidea</taxon>
        <taxon>Schistosomatidae</taxon>
        <taxon>Schistosoma</taxon>
    </lineage>
</organism>
<keyword evidence="2" id="KW-1185">Reference proteome</keyword>
<evidence type="ECO:0000313" key="1">
    <source>
        <dbReference type="EMBL" id="VDO72599.1"/>
    </source>
</evidence>
<sequence length="78" mass="9505">MGFVSWMYLHFRVSVHSGTRTQYRSLQTPWFTVESRTYICFFLRLVSWMYLDLKVDVFSGTQTQYRLLQMPSRYPLSY</sequence>
<dbReference type="AlphaFoldDB" id="A0A3P7Y6N6"/>
<protein>
    <submittedName>
        <fullName evidence="1">Uncharacterized protein</fullName>
    </submittedName>
</protein>
<name>A0A3P7Y6N6_9TREM</name>
<gene>
    <name evidence="1" type="ORF">SMRZ_LOCUS6704</name>
</gene>
<evidence type="ECO:0000313" key="2">
    <source>
        <dbReference type="Proteomes" id="UP000277204"/>
    </source>
</evidence>
<reference evidence="1 2" key="1">
    <citation type="submission" date="2018-11" db="EMBL/GenBank/DDBJ databases">
        <authorList>
            <consortium name="Pathogen Informatics"/>
        </authorList>
    </citation>
    <scope>NUCLEOTIDE SEQUENCE [LARGE SCALE GENOMIC DNA]</scope>
    <source>
        <strain evidence="1 2">Zambia</strain>
    </source>
</reference>
<accession>A0A3P7Y6N6</accession>
<dbReference type="EMBL" id="UZAI01002555">
    <property type="protein sequence ID" value="VDO72599.1"/>
    <property type="molecule type" value="Genomic_DNA"/>
</dbReference>
<proteinExistence type="predicted"/>
<dbReference type="Proteomes" id="UP000277204">
    <property type="component" value="Unassembled WGS sequence"/>
</dbReference>